<reference evidence="5" key="1">
    <citation type="submission" date="2021-01" db="EMBL/GenBank/DDBJ databases">
        <title>Description of Breznakiella homolactica.</title>
        <authorList>
            <person name="Song Y."/>
            <person name="Brune A."/>
        </authorList>
    </citation>
    <scope>NUCLEOTIDE SEQUENCE</scope>
    <source>
        <strain evidence="5">RmG30</strain>
    </source>
</reference>
<dbReference type="KEGG" id="bhc:JFL75_01205"/>
<dbReference type="Pfam" id="PF12838">
    <property type="entry name" value="Fer4_7"/>
    <property type="match status" value="1"/>
</dbReference>
<evidence type="ECO:0000259" key="4">
    <source>
        <dbReference type="PROSITE" id="PS51379"/>
    </source>
</evidence>
<dbReference type="EMBL" id="CP067089">
    <property type="protein sequence ID" value="QQO09565.1"/>
    <property type="molecule type" value="Genomic_DNA"/>
</dbReference>
<dbReference type="AlphaFoldDB" id="A0A7T7XNF3"/>
<dbReference type="Pfam" id="PF04432">
    <property type="entry name" value="FrhB_FdhB_C"/>
    <property type="match status" value="1"/>
</dbReference>
<dbReference type="RefSeq" id="WP_215626868.1">
    <property type="nucleotide sequence ID" value="NZ_CP067089.2"/>
</dbReference>
<dbReference type="PROSITE" id="PS00198">
    <property type="entry name" value="4FE4S_FER_1"/>
    <property type="match status" value="2"/>
</dbReference>
<dbReference type="Gene3D" id="3.30.70.20">
    <property type="match status" value="1"/>
</dbReference>
<protein>
    <submittedName>
        <fullName evidence="5">Coenzyme F420 hydrogenase/dehydrogenase, beta subunit C-terminal domain</fullName>
    </submittedName>
</protein>
<evidence type="ECO:0000256" key="1">
    <source>
        <dbReference type="ARBA" id="ARBA00022723"/>
    </source>
</evidence>
<organism evidence="5 6">
    <name type="scientific">Breznakiella homolactica</name>
    <dbReference type="NCBI Taxonomy" id="2798577"/>
    <lineage>
        <taxon>Bacteria</taxon>
        <taxon>Pseudomonadati</taxon>
        <taxon>Spirochaetota</taxon>
        <taxon>Spirochaetia</taxon>
        <taxon>Spirochaetales</taxon>
        <taxon>Breznakiellaceae</taxon>
        <taxon>Breznakiella</taxon>
    </lineage>
</organism>
<dbReference type="PROSITE" id="PS51379">
    <property type="entry name" value="4FE4S_FER_2"/>
    <property type="match status" value="2"/>
</dbReference>
<evidence type="ECO:0000313" key="6">
    <source>
        <dbReference type="Proteomes" id="UP000595917"/>
    </source>
</evidence>
<keyword evidence="6" id="KW-1185">Reference proteome</keyword>
<keyword evidence="2" id="KW-0408">Iron</keyword>
<feature type="domain" description="4Fe-4S ferredoxin-type" evidence="4">
    <location>
        <begin position="1"/>
        <end position="31"/>
    </location>
</feature>
<accession>A0A7T7XNF3</accession>
<keyword evidence="3" id="KW-0411">Iron-sulfur</keyword>
<evidence type="ECO:0000313" key="5">
    <source>
        <dbReference type="EMBL" id="QQO09565.1"/>
    </source>
</evidence>
<dbReference type="InterPro" id="IPR007525">
    <property type="entry name" value="FrhB_FdhB_C"/>
</dbReference>
<dbReference type="PANTHER" id="PTHR43193">
    <property type="match status" value="1"/>
</dbReference>
<dbReference type="Proteomes" id="UP000595917">
    <property type="component" value="Chromosome"/>
</dbReference>
<evidence type="ECO:0000256" key="2">
    <source>
        <dbReference type="ARBA" id="ARBA00023004"/>
    </source>
</evidence>
<dbReference type="InterPro" id="IPR017900">
    <property type="entry name" value="4Fe4S_Fe_S_CS"/>
</dbReference>
<dbReference type="PANTHER" id="PTHR43193:SF2">
    <property type="entry name" value="POLYFERREDOXIN PROTEIN FWDF"/>
    <property type="match status" value="1"/>
</dbReference>
<gene>
    <name evidence="5" type="ORF">JFL75_01205</name>
</gene>
<keyword evidence="1" id="KW-0479">Metal-binding</keyword>
<sequence>MESVFSKKHSCSGCGACESICPAAAITMLPDEEGFLYPLINRTACVGCGKCVVLCPFRKKDHYKSEAEPSCYALRHKSAEVLKQSTSGGAFTAFSDSVLALGGIVYGAVFDGDLRVVHRRASTPEERNAMRFSKYVQSDLRGICRDIGNDLAAGKKVLFTGTPCQSAGIRAVFPADSNLFLCDVICHSVPSPRVWEDYKKLLETECRGKLSWVQFRSKKYPWNRANSNKGFLYKISGEDDDRGDDRFYTLFINGNAIVRPSCYRCPFADIKRTSDITMADYFGIEKSAPNFYDPLGVSLVLVNTPQGKNLLGLSAAAASLEERPVCEALSLQQRLSAPGPEPPDRKDFWKQYHEAGLSAVIVRNS</sequence>
<evidence type="ECO:0000256" key="3">
    <source>
        <dbReference type="ARBA" id="ARBA00023014"/>
    </source>
</evidence>
<proteinExistence type="predicted"/>
<feature type="domain" description="4Fe-4S ferredoxin-type" evidence="4">
    <location>
        <begin position="36"/>
        <end position="66"/>
    </location>
</feature>
<dbReference type="GO" id="GO:0046872">
    <property type="term" value="F:metal ion binding"/>
    <property type="evidence" value="ECO:0007669"/>
    <property type="project" value="UniProtKB-KW"/>
</dbReference>
<dbReference type="SUPFAM" id="SSF54862">
    <property type="entry name" value="4Fe-4S ferredoxins"/>
    <property type="match status" value="1"/>
</dbReference>
<dbReference type="GO" id="GO:0051536">
    <property type="term" value="F:iron-sulfur cluster binding"/>
    <property type="evidence" value="ECO:0007669"/>
    <property type="project" value="UniProtKB-KW"/>
</dbReference>
<dbReference type="InterPro" id="IPR017896">
    <property type="entry name" value="4Fe4S_Fe-S-bd"/>
</dbReference>
<name>A0A7T7XNF3_9SPIR</name>
<dbReference type="InterPro" id="IPR052977">
    <property type="entry name" value="Polyferredoxin-like_ET"/>
</dbReference>